<dbReference type="Pfam" id="PF03795">
    <property type="entry name" value="YCII"/>
    <property type="match status" value="1"/>
</dbReference>
<reference evidence="3 4" key="1">
    <citation type="submission" date="2019-06" db="EMBL/GenBank/DDBJ databases">
        <title>Pac Bio to generate improved reference genome sequences for organisms with transposon mutant libraries (support for FEBA project).</title>
        <authorList>
            <person name="Blow M."/>
        </authorList>
    </citation>
    <scope>NUCLEOTIDE SEQUENCE [LARGE SCALE GENOMIC DNA]</scope>
    <source>
        <strain evidence="3 4">USDA 1844</strain>
    </source>
</reference>
<feature type="domain" description="YCII-related" evidence="2">
    <location>
        <begin position="16"/>
        <end position="127"/>
    </location>
</feature>
<name>A0A559SMU1_9HYPH</name>
<dbReference type="Gene3D" id="3.30.70.1060">
    <property type="entry name" value="Dimeric alpha+beta barrel"/>
    <property type="match status" value="1"/>
</dbReference>
<evidence type="ECO:0000313" key="4">
    <source>
        <dbReference type="Proteomes" id="UP000319824"/>
    </source>
</evidence>
<organism evidence="3 4">
    <name type="scientific">Rhizobium mongolense USDA 1844</name>
    <dbReference type="NCBI Taxonomy" id="1079460"/>
    <lineage>
        <taxon>Bacteria</taxon>
        <taxon>Pseudomonadati</taxon>
        <taxon>Pseudomonadota</taxon>
        <taxon>Alphaproteobacteria</taxon>
        <taxon>Hyphomicrobiales</taxon>
        <taxon>Rhizobiaceae</taxon>
        <taxon>Rhizobium/Agrobacterium group</taxon>
        <taxon>Rhizobium</taxon>
    </lineage>
</organism>
<evidence type="ECO:0000256" key="1">
    <source>
        <dbReference type="ARBA" id="ARBA00007689"/>
    </source>
</evidence>
<sequence>MTFEWRKMTHKEGHSMLYAILAYHEEKVVESWTKEEDAALMSELLQVNDRLVEEKHLGPAARLGPTGRAVTLRGTGAGMITDGPFAETKEQLLGFYVVDYPTLEAAVAAARDLRRANPSAVYEIRPISLYLPGAPLASRDEG</sequence>
<dbReference type="EMBL" id="VISO01000003">
    <property type="protein sequence ID" value="TVZ63671.1"/>
    <property type="molecule type" value="Genomic_DNA"/>
</dbReference>
<dbReference type="PANTHER" id="PTHR35174:SF3">
    <property type="entry name" value="BLL7171 PROTEIN"/>
    <property type="match status" value="1"/>
</dbReference>
<accession>A0A559SMU1</accession>
<gene>
    <name evidence="3" type="ORF">BCL32_3837</name>
</gene>
<comment type="similarity">
    <text evidence="1">Belongs to the YciI family.</text>
</comment>
<evidence type="ECO:0000313" key="3">
    <source>
        <dbReference type="EMBL" id="TVZ63671.1"/>
    </source>
</evidence>
<dbReference type="InterPro" id="IPR005545">
    <property type="entry name" value="YCII"/>
</dbReference>
<dbReference type="Proteomes" id="UP000319824">
    <property type="component" value="Unassembled WGS sequence"/>
</dbReference>
<dbReference type="InterPro" id="IPR011008">
    <property type="entry name" value="Dimeric_a/b-barrel"/>
</dbReference>
<protein>
    <recommendedName>
        <fullName evidence="2">YCII-related domain-containing protein</fullName>
    </recommendedName>
</protein>
<dbReference type="SUPFAM" id="SSF54909">
    <property type="entry name" value="Dimeric alpha+beta barrel"/>
    <property type="match status" value="1"/>
</dbReference>
<dbReference type="AlphaFoldDB" id="A0A559SMU1"/>
<proteinExistence type="inferred from homology"/>
<comment type="caution">
    <text evidence="3">The sequence shown here is derived from an EMBL/GenBank/DDBJ whole genome shotgun (WGS) entry which is preliminary data.</text>
</comment>
<dbReference type="PANTHER" id="PTHR35174">
    <property type="entry name" value="BLL7171 PROTEIN-RELATED"/>
    <property type="match status" value="1"/>
</dbReference>
<evidence type="ECO:0000259" key="2">
    <source>
        <dbReference type="Pfam" id="PF03795"/>
    </source>
</evidence>